<evidence type="ECO:0000313" key="2">
    <source>
        <dbReference type="EMBL" id="PSR99235.1"/>
    </source>
</evidence>
<gene>
    <name evidence="2" type="ORF">BD289DRAFT_47724</name>
</gene>
<dbReference type="AlphaFoldDB" id="A0A2T3AIF9"/>
<dbReference type="OrthoDB" id="5429716at2759"/>
<dbReference type="InParanoid" id="A0A2T3AIF9"/>
<organism evidence="2 3">
    <name type="scientific">Coniella lustricola</name>
    <dbReference type="NCBI Taxonomy" id="2025994"/>
    <lineage>
        <taxon>Eukaryota</taxon>
        <taxon>Fungi</taxon>
        <taxon>Dikarya</taxon>
        <taxon>Ascomycota</taxon>
        <taxon>Pezizomycotina</taxon>
        <taxon>Sordariomycetes</taxon>
        <taxon>Sordariomycetidae</taxon>
        <taxon>Diaporthales</taxon>
        <taxon>Schizoparmaceae</taxon>
        <taxon>Coniella</taxon>
    </lineage>
</organism>
<keyword evidence="3" id="KW-1185">Reference proteome</keyword>
<accession>A0A2T3AIF9</accession>
<keyword evidence="1" id="KW-0472">Membrane</keyword>
<evidence type="ECO:0000313" key="3">
    <source>
        <dbReference type="Proteomes" id="UP000241462"/>
    </source>
</evidence>
<protein>
    <submittedName>
        <fullName evidence="2">Uncharacterized protein</fullName>
    </submittedName>
</protein>
<name>A0A2T3AIF9_9PEZI</name>
<dbReference type="Proteomes" id="UP000241462">
    <property type="component" value="Unassembled WGS sequence"/>
</dbReference>
<feature type="transmembrane region" description="Helical" evidence="1">
    <location>
        <begin position="310"/>
        <end position="334"/>
    </location>
</feature>
<keyword evidence="1" id="KW-1133">Transmembrane helix</keyword>
<proteinExistence type="predicted"/>
<sequence length="335" mass="34959">MPTATTIASYTLTNLGPVTTVFTPAPSCSSIHYNGVEIGEYVSVENYLYSDSAALPANSTSSLFRFIGNDCAFTSITIGDCLPSGSVLDSVWMSLQTSSREEQEILTPTLAYYSPALDCPKDWSTVGLATKLANGSVTSTGPAFGIVDAETIYQASSTTTQVRLSDLENPPPNAILNAMGPGETAVLCCPSGYDANSYAIDGYCLSSLSSYSIPTTLCAEWYVPNETYVSTTLVADASTYTGSVGQLESPVSVEATSVYNLSLFRPTEAASTTLPPVVAVTEVAVLYMIHQASDGTSSSSSAKSDGVRSWGGGGGVLAVAMTVAWAFVSGFVFML</sequence>
<evidence type="ECO:0000256" key="1">
    <source>
        <dbReference type="SAM" id="Phobius"/>
    </source>
</evidence>
<reference evidence="2 3" key="1">
    <citation type="journal article" date="2018" name="Mycol. Prog.">
        <title>Coniella lustricola, a new species from submerged detritus.</title>
        <authorList>
            <person name="Raudabaugh D.B."/>
            <person name="Iturriaga T."/>
            <person name="Carver A."/>
            <person name="Mondo S."/>
            <person name="Pangilinan J."/>
            <person name="Lipzen A."/>
            <person name="He G."/>
            <person name="Amirebrahimi M."/>
            <person name="Grigoriev I.V."/>
            <person name="Miller A.N."/>
        </authorList>
    </citation>
    <scope>NUCLEOTIDE SEQUENCE [LARGE SCALE GENOMIC DNA]</scope>
    <source>
        <strain evidence="2 3">B22-T-1</strain>
    </source>
</reference>
<keyword evidence="1" id="KW-0812">Transmembrane</keyword>
<dbReference type="EMBL" id="KZ678385">
    <property type="protein sequence ID" value="PSR99235.1"/>
    <property type="molecule type" value="Genomic_DNA"/>
</dbReference>